<organism evidence="2 3">
    <name type="scientific">Aminithiophilus ramosus</name>
    <dbReference type="NCBI Taxonomy" id="3029084"/>
    <lineage>
        <taxon>Bacteria</taxon>
        <taxon>Thermotogati</taxon>
        <taxon>Synergistota</taxon>
        <taxon>Synergistia</taxon>
        <taxon>Synergistales</taxon>
        <taxon>Aminithiophilaceae</taxon>
        <taxon>Aminithiophilus</taxon>
    </lineage>
</organism>
<dbReference type="Gene3D" id="3.60.70.12">
    <property type="entry name" value="L-amino peptidase D-ALA esterase/amidase"/>
    <property type="match status" value="1"/>
</dbReference>
<dbReference type="AlphaFoldDB" id="A0A9Q7EUX8"/>
<dbReference type="RefSeq" id="WP_274373270.1">
    <property type="nucleotide sequence ID" value="NZ_CP072943.1"/>
</dbReference>
<dbReference type="Proteomes" id="UP000671879">
    <property type="component" value="Chromosome"/>
</dbReference>
<proteinExistence type="inferred from homology"/>
<sequence length="314" mass="32473">MKGFRIGHGQDRAAATGVTVVLCEEGASAGVDVRGGAPATRETDLLAPVNLVEKVHAVFLAGGSAFGLDAASGIMTYLEERGVGFDVAVTTVPIVCGAALFDLTVGDGRVRPDRFMGYQACLDAVEEEPARGSVGAGTGASVGKFLGMERAMKSGIGWSLQKEGELEVAALVAVNCLGDVFDPERGCLVAGLRDGQGRQGDTEREMIAAWREKRDLFGGNTTLGVVLTNGAFTKAQMGKLASMAHDGYGRTLRPAHSMVDGDTIFALSRPVVEADLSVVGILAVRAVERAVVDAVSQASSLAGLPAPRDLAGRV</sequence>
<gene>
    <name evidence="2" type="ORF">KAR29_12225</name>
</gene>
<evidence type="ECO:0000313" key="2">
    <source>
        <dbReference type="EMBL" id="QTX32063.1"/>
    </source>
</evidence>
<name>A0A9Q7EUX8_9BACT</name>
<reference evidence="3" key="1">
    <citation type="submission" date="2021-04" db="EMBL/GenBank/DDBJ databases">
        <title>A novel Synergistetes isolate from a pyrite-forming mixed culture.</title>
        <authorList>
            <person name="Bunk B."/>
            <person name="Sproer C."/>
            <person name="Spring S."/>
            <person name="Pester M."/>
        </authorList>
    </citation>
    <scope>NUCLEOTIDE SEQUENCE [LARGE SCALE GENOMIC DNA]</scope>
    <source>
        <strain evidence="3">J.5.4.2-T.3.5.2</strain>
    </source>
</reference>
<dbReference type="InterPro" id="IPR005321">
    <property type="entry name" value="Peptidase_S58_DmpA"/>
</dbReference>
<comment type="similarity">
    <text evidence="1">Belongs to the peptidase S58 family.</text>
</comment>
<evidence type="ECO:0000313" key="3">
    <source>
        <dbReference type="Proteomes" id="UP000671879"/>
    </source>
</evidence>
<dbReference type="CDD" id="cd02252">
    <property type="entry name" value="nylC_like"/>
    <property type="match status" value="1"/>
</dbReference>
<evidence type="ECO:0000256" key="1">
    <source>
        <dbReference type="ARBA" id="ARBA00007068"/>
    </source>
</evidence>
<accession>A0A9Q7EUX8</accession>
<dbReference type="InterPro" id="IPR016117">
    <property type="entry name" value="ArgJ-like_dom_sf"/>
</dbReference>
<protein>
    <submittedName>
        <fullName evidence="2">P1 family peptidase</fullName>
    </submittedName>
</protein>
<dbReference type="EMBL" id="CP072943">
    <property type="protein sequence ID" value="QTX32063.1"/>
    <property type="molecule type" value="Genomic_DNA"/>
</dbReference>
<dbReference type="KEGG" id="aram:KAR29_12225"/>
<dbReference type="PANTHER" id="PTHR36512">
    <property type="entry name" value="D-AMINOPEPTIDASE"/>
    <property type="match status" value="1"/>
</dbReference>
<dbReference type="GO" id="GO:0004177">
    <property type="term" value="F:aminopeptidase activity"/>
    <property type="evidence" value="ECO:0007669"/>
    <property type="project" value="TreeGrafter"/>
</dbReference>
<dbReference type="SUPFAM" id="SSF56266">
    <property type="entry name" value="DmpA/ArgJ-like"/>
    <property type="match status" value="1"/>
</dbReference>
<dbReference type="PANTHER" id="PTHR36512:SF3">
    <property type="entry name" value="BLR5678 PROTEIN"/>
    <property type="match status" value="1"/>
</dbReference>
<keyword evidence="3" id="KW-1185">Reference proteome</keyword>
<dbReference type="Pfam" id="PF03576">
    <property type="entry name" value="Peptidase_S58"/>
    <property type="match status" value="1"/>
</dbReference>